<gene>
    <name evidence="1" type="primary">15</name>
    <name evidence="1" type="ORF">SEA_ARAXXI_15</name>
</gene>
<name>A0A516KT21_9CAUD</name>
<proteinExistence type="predicted"/>
<dbReference type="GeneID" id="55621155"/>
<evidence type="ECO:0000313" key="1">
    <source>
        <dbReference type="EMBL" id="QDP44834.1"/>
    </source>
</evidence>
<protein>
    <submittedName>
        <fullName evidence="1">Uncharacterized protein</fullName>
    </submittedName>
</protein>
<dbReference type="EMBL" id="MN062711">
    <property type="protein sequence ID" value="QDP44834.1"/>
    <property type="molecule type" value="Genomic_DNA"/>
</dbReference>
<organism evidence="1 2">
    <name type="scientific">Microbacterium phage Araxxi</name>
    <dbReference type="NCBI Taxonomy" id="2590948"/>
    <lineage>
        <taxon>Viruses</taxon>
        <taxon>Duplodnaviria</taxon>
        <taxon>Heunggongvirae</taxon>
        <taxon>Uroviricota</taxon>
        <taxon>Caudoviricetes</taxon>
        <taxon>Burrovirus</taxon>
        <taxon>Burrovirus araxxi</taxon>
    </lineage>
</organism>
<dbReference type="Proteomes" id="UP000315309">
    <property type="component" value="Segment"/>
</dbReference>
<accession>A0A516KT21</accession>
<dbReference type="KEGG" id="vg:55621155"/>
<dbReference type="RefSeq" id="YP_009850672.1">
    <property type="nucleotide sequence ID" value="NC_048801.1"/>
</dbReference>
<evidence type="ECO:0000313" key="2">
    <source>
        <dbReference type="Proteomes" id="UP000315309"/>
    </source>
</evidence>
<sequence length="320" mass="35109">MTTSSSEVRKALTPFEYNGRRASWAALKRHLPDIETALFFAKATKMPWEKTNELLEGLFKSTVLEALRDGQHSTTLQDYLVEVAPPEVVKQVRAADYVPNVPHGEILPAMWDAMELQVAASIAEVVDKLSGVLDSLPGTQGQMGFAHLMQLNKRRPTIGDYRARISHQHGGKNLVVLDVSGSMSEQTVRTIAGDCVALAYKANAAFAIVSDTAKYWDPGTFGVDDVLQAAEYGGTHYETLAPLFDRTSWDVVVSIADYDSSSSAKQWVRENSSGTIEKLLDLSLVNKPTFLAEVLGQLAKSVEPLLVGNSQYVLGSSRYW</sequence>
<keyword evidence="2" id="KW-1185">Reference proteome</keyword>
<reference evidence="1 2" key="1">
    <citation type="submission" date="2019-06" db="EMBL/GenBank/DDBJ databases">
        <authorList>
            <person name="Cleveland K."/>
            <person name="Luciani P."/>
            <person name="Chung H."/>
            <person name="Caruso S.M."/>
            <person name="Garlena R.A."/>
            <person name="Russell D.A."/>
            <person name="Pope W.H."/>
            <person name="Jacobs-Sera D."/>
            <person name="Hatfull G.F."/>
        </authorList>
    </citation>
    <scope>NUCLEOTIDE SEQUENCE [LARGE SCALE GENOMIC DNA]</scope>
</reference>